<proteinExistence type="predicted"/>
<accession>A0ACC1QWX2</accession>
<protein>
    <submittedName>
        <fullName evidence="1">Uncharacterized protein</fullName>
    </submittedName>
</protein>
<sequence>MATTDPLLGANFLSDAAHLLREAAPETSAYLMNECADHLSRQGASVSDIYRQSICTGCGYIMIPGQATELKLEARRISAKKNCSLGKQVAAASPSGPCKTLTCGHCKSITRIRLSAPEKASRSKAPKKATELARGTTSDKAKPTTTNASSKKRAKNRKAGLQALLSSQQKPSGGLSLASFMK</sequence>
<dbReference type="EMBL" id="JANAKD010000493">
    <property type="protein sequence ID" value="KAJ3493376.1"/>
    <property type="molecule type" value="Genomic_DNA"/>
</dbReference>
<evidence type="ECO:0000313" key="1">
    <source>
        <dbReference type="EMBL" id="KAJ3493376.1"/>
    </source>
</evidence>
<dbReference type="Proteomes" id="UP001148737">
    <property type="component" value="Unassembled WGS sequence"/>
</dbReference>
<comment type="caution">
    <text evidence="1">The sequence shown here is derived from an EMBL/GenBank/DDBJ whole genome shotgun (WGS) entry which is preliminary data.</text>
</comment>
<gene>
    <name evidence="1" type="ORF">NLG97_g4770</name>
</gene>
<name>A0ACC1QWX2_9HYPO</name>
<evidence type="ECO:0000313" key="2">
    <source>
        <dbReference type="Proteomes" id="UP001148737"/>
    </source>
</evidence>
<reference evidence="1" key="1">
    <citation type="submission" date="2022-07" db="EMBL/GenBank/DDBJ databases">
        <title>Genome Sequence of Lecanicillium saksenae.</title>
        <authorList>
            <person name="Buettner E."/>
        </authorList>
    </citation>
    <scope>NUCLEOTIDE SEQUENCE</scope>
    <source>
        <strain evidence="1">VT-O1</strain>
    </source>
</reference>
<organism evidence="1 2">
    <name type="scientific">Lecanicillium saksenae</name>
    <dbReference type="NCBI Taxonomy" id="468837"/>
    <lineage>
        <taxon>Eukaryota</taxon>
        <taxon>Fungi</taxon>
        <taxon>Dikarya</taxon>
        <taxon>Ascomycota</taxon>
        <taxon>Pezizomycotina</taxon>
        <taxon>Sordariomycetes</taxon>
        <taxon>Hypocreomycetidae</taxon>
        <taxon>Hypocreales</taxon>
        <taxon>Cordycipitaceae</taxon>
        <taxon>Lecanicillium</taxon>
    </lineage>
</organism>
<keyword evidence="2" id="KW-1185">Reference proteome</keyword>